<evidence type="ECO:0000259" key="1">
    <source>
        <dbReference type="Pfam" id="PF24864"/>
    </source>
</evidence>
<name>A0A2D3UUA3_9PEZI</name>
<keyword evidence="3" id="KW-1185">Reference proteome</keyword>
<dbReference type="AlphaFoldDB" id="A0A2D3UUA3"/>
<dbReference type="Proteomes" id="UP000225277">
    <property type="component" value="Unassembled WGS sequence"/>
</dbReference>
<gene>
    <name evidence="2" type="ORF">RCC_03462</name>
</gene>
<dbReference type="EMBL" id="FJUY01000004">
    <property type="protein sequence ID" value="CZT17625.1"/>
    <property type="molecule type" value="Genomic_DNA"/>
</dbReference>
<feature type="domain" description="DUF7730" evidence="1">
    <location>
        <begin position="6"/>
        <end position="126"/>
    </location>
</feature>
<protein>
    <recommendedName>
        <fullName evidence="1">DUF7730 domain-containing protein</fullName>
    </recommendedName>
</protein>
<dbReference type="OrthoDB" id="3635808at2759"/>
<evidence type="ECO:0000313" key="2">
    <source>
        <dbReference type="EMBL" id="CZT17625.1"/>
    </source>
</evidence>
<dbReference type="InterPro" id="IPR038883">
    <property type="entry name" value="AN11006-like"/>
</dbReference>
<dbReference type="PANTHER" id="PTHR42085">
    <property type="entry name" value="F-BOX DOMAIN-CONTAINING PROTEIN"/>
    <property type="match status" value="1"/>
</dbReference>
<dbReference type="Pfam" id="PF24864">
    <property type="entry name" value="DUF7730"/>
    <property type="match status" value="1"/>
</dbReference>
<organism evidence="2 3">
    <name type="scientific">Ramularia collo-cygni</name>
    <dbReference type="NCBI Taxonomy" id="112498"/>
    <lineage>
        <taxon>Eukaryota</taxon>
        <taxon>Fungi</taxon>
        <taxon>Dikarya</taxon>
        <taxon>Ascomycota</taxon>
        <taxon>Pezizomycotina</taxon>
        <taxon>Dothideomycetes</taxon>
        <taxon>Dothideomycetidae</taxon>
        <taxon>Mycosphaerellales</taxon>
        <taxon>Mycosphaerellaceae</taxon>
        <taxon>Ramularia</taxon>
    </lineage>
</organism>
<sequence length="237" mass="26985">MSSTQKATFETLPVETRCQIYRYLLEEDEPVQIALTISGILARRGGRPPRKGNRRRIYNKETKEWVPAVPIKSAIIFVNHKIYAEAIPILYGKNCFEFRTTADIKKIVAMLGERTRLLRYIKIAWSGYFQHSALSAFNSLLPARGLRKITIHHQDVCPTTSMHPHPTPLPRVLSASKNLLRELHNSYKEQKLLTSVLDVIQWTRNPHARPCGGSSCAKKRAAEFRSLLAAALKIENK</sequence>
<dbReference type="InterPro" id="IPR056632">
    <property type="entry name" value="DUF7730"/>
</dbReference>
<proteinExistence type="predicted"/>
<accession>A0A2D3UUA3</accession>
<evidence type="ECO:0000313" key="3">
    <source>
        <dbReference type="Proteomes" id="UP000225277"/>
    </source>
</evidence>
<dbReference type="RefSeq" id="XP_023624516.1">
    <property type="nucleotide sequence ID" value="XM_023768748.1"/>
</dbReference>
<dbReference type="GeneID" id="35598663"/>
<dbReference type="PANTHER" id="PTHR42085:SF8">
    <property type="entry name" value="F-BOX DOMAIN-CONTAINING PROTEIN"/>
    <property type="match status" value="1"/>
</dbReference>
<reference evidence="2 3" key="1">
    <citation type="submission" date="2016-03" db="EMBL/GenBank/DDBJ databases">
        <authorList>
            <person name="Ploux O."/>
        </authorList>
    </citation>
    <scope>NUCLEOTIDE SEQUENCE [LARGE SCALE GENOMIC DNA]</scope>
    <source>
        <strain evidence="2 3">URUG2</strain>
    </source>
</reference>